<evidence type="ECO:0000256" key="10">
    <source>
        <dbReference type="ARBA" id="ARBA00022989"/>
    </source>
</evidence>
<keyword evidence="12" id="KW-0443">Lipid metabolism</keyword>
<comment type="function">
    <text evidence="14 18">Converts testosterone into 5-alpha-dihydrotestosterone and progesterone or corticosterone into their corresponding 5-alpha-3-oxosteroids. It plays a central role in sexual differentiation and androgen physiology.</text>
</comment>
<dbReference type="RefSeq" id="XP_023684534.1">
    <property type="nucleotide sequence ID" value="XM_023828766.2"/>
</dbReference>
<evidence type="ECO:0000256" key="18">
    <source>
        <dbReference type="PIRNR" id="PIRNR015596"/>
    </source>
</evidence>
<evidence type="ECO:0000256" key="17">
    <source>
        <dbReference type="ARBA" id="ARBA00049397"/>
    </source>
</evidence>
<accession>A0A3B3QT99</accession>
<dbReference type="InterPro" id="IPR001104">
    <property type="entry name" value="3-oxo-5_a-steroid_4-DH_C"/>
</dbReference>
<dbReference type="Gene3D" id="1.20.120.1630">
    <property type="match status" value="1"/>
</dbReference>
<evidence type="ECO:0000256" key="8">
    <source>
        <dbReference type="ARBA" id="ARBA00022857"/>
    </source>
</evidence>
<evidence type="ECO:0000256" key="12">
    <source>
        <dbReference type="ARBA" id="ARBA00023098"/>
    </source>
</evidence>
<comment type="similarity">
    <text evidence="3 18">Belongs to the steroid 5-alpha reductase family.</text>
</comment>
<dbReference type="Proteomes" id="UP000261540">
    <property type="component" value="Unplaced"/>
</dbReference>
<protein>
    <recommendedName>
        <fullName evidence="18">3-oxo-5-alpha-steroid 4-dehydrogenase</fullName>
        <ecNumber evidence="18">1.3.1.22</ecNumber>
    </recommendedName>
</protein>
<keyword evidence="8" id="KW-0521">NADP</keyword>
<dbReference type="Ensembl" id="ENSPKIT00000032929.1">
    <property type="protein sequence ID" value="ENSPKIP00000008840.1"/>
    <property type="gene ID" value="ENSPKIG00000024172.1"/>
</dbReference>
<evidence type="ECO:0000256" key="2">
    <source>
        <dbReference type="ARBA" id="ARBA00004477"/>
    </source>
</evidence>
<proteinExistence type="inferred from homology"/>
<comment type="catalytic activity">
    <reaction evidence="17">
        <text>17beta-hydroxy-5alpha-androstan-3-one + NADP(+) = testosterone + NADPH + H(+)</text>
        <dbReference type="Rhea" id="RHEA:50820"/>
        <dbReference type="ChEBI" id="CHEBI:15378"/>
        <dbReference type="ChEBI" id="CHEBI:16330"/>
        <dbReference type="ChEBI" id="CHEBI:17347"/>
        <dbReference type="ChEBI" id="CHEBI:57783"/>
        <dbReference type="ChEBI" id="CHEBI:58349"/>
        <dbReference type="EC" id="1.3.1.22"/>
    </reaction>
    <physiologicalReaction direction="right-to-left" evidence="17">
        <dbReference type="Rhea" id="RHEA:50822"/>
    </physiologicalReaction>
</comment>
<name>A0A3B3QT99_9TELE</name>
<keyword evidence="11" id="KW-0560">Oxidoreductase</keyword>
<dbReference type="GeneID" id="111852637"/>
<dbReference type="CTD" id="6715"/>
<evidence type="ECO:0000256" key="11">
    <source>
        <dbReference type="ARBA" id="ARBA00023002"/>
    </source>
</evidence>
<comment type="subcellular location">
    <subcellularLocation>
        <location evidence="2">Endoplasmic reticulum membrane</location>
        <topology evidence="2">Multi-pass membrane protein</topology>
    </subcellularLocation>
    <subcellularLocation>
        <location evidence="1">Microsome membrane</location>
        <topology evidence="1">Multi-pass membrane protein</topology>
    </subcellularLocation>
</comment>
<dbReference type="OrthoDB" id="5788137at2759"/>
<dbReference type="EC" id="1.3.1.22" evidence="18"/>
<keyword evidence="10 18" id="KW-1133">Transmembrane helix</keyword>
<dbReference type="Pfam" id="PF02544">
    <property type="entry name" value="Steroid_dh"/>
    <property type="match status" value="1"/>
</dbReference>
<dbReference type="GO" id="GO:0047751">
    <property type="term" value="F:3-oxo-5-alpha-steroid 4-dehydrogenase (NADP+) activity"/>
    <property type="evidence" value="ECO:0007669"/>
    <property type="project" value="UniProtKB-EC"/>
</dbReference>
<evidence type="ECO:0000256" key="16">
    <source>
        <dbReference type="ARBA" id="ARBA00049166"/>
    </source>
</evidence>
<dbReference type="AlphaFoldDB" id="A0A3B3QT99"/>
<dbReference type="FunFam" id="1.20.120.1630:FF:000002">
    <property type="entry name" value="Steroid 5 alpha-reductase 1"/>
    <property type="match status" value="1"/>
</dbReference>
<dbReference type="GO" id="GO:0005789">
    <property type="term" value="C:endoplasmic reticulum membrane"/>
    <property type="evidence" value="ECO:0007669"/>
    <property type="project" value="UniProtKB-SubCell"/>
</dbReference>
<feature type="transmembrane region" description="Helical" evidence="18">
    <location>
        <begin position="92"/>
        <end position="111"/>
    </location>
</feature>
<dbReference type="Ensembl" id="ENSPKIT00000032935.1">
    <property type="protein sequence ID" value="ENSPKIP00000008845.1"/>
    <property type="gene ID" value="ENSPKIG00000024172.1"/>
</dbReference>
<keyword evidence="4 18" id="KW-0812">Transmembrane</keyword>
<reference evidence="20" key="1">
    <citation type="submission" date="2025-05" db="UniProtKB">
        <authorList>
            <consortium name="Ensembl"/>
        </authorList>
    </citation>
    <scope>IDENTIFICATION</scope>
</reference>
<dbReference type="STRING" id="1676925.ENSPKIP00000008840"/>
<evidence type="ECO:0000256" key="7">
    <source>
        <dbReference type="ARBA" id="ARBA00022848"/>
    </source>
</evidence>
<dbReference type="GO" id="GO:0030154">
    <property type="term" value="P:cell differentiation"/>
    <property type="evidence" value="ECO:0007669"/>
    <property type="project" value="UniProtKB-KW"/>
</dbReference>
<keyword evidence="7" id="KW-0492">Microsome</keyword>
<evidence type="ECO:0000256" key="3">
    <source>
        <dbReference type="ARBA" id="ARBA00007742"/>
    </source>
</evidence>
<dbReference type="GO" id="GO:0006702">
    <property type="term" value="P:androgen biosynthetic process"/>
    <property type="evidence" value="ECO:0007669"/>
    <property type="project" value="UniProtKB-ARBA"/>
</dbReference>
<comment type="catalytic activity">
    <reaction evidence="18">
        <text>a 3-oxo-5alpha-steroid + NADP(+) = a 3-oxo-Delta(4)-steroid + NADPH + H(+)</text>
        <dbReference type="Rhea" id="RHEA:54384"/>
        <dbReference type="ChEBI" id="CHEBI:13601"/>
        <dbReference type="ChEBI" id="CHEBI:15378"/>
        <dbReference type="ChEBI" id="CHEBI:47909"/>
        <dbReference type="ChEBI" id="CHEBI:57783"/>
        <dbReference type="ChEBI" id="CHEBI:58349"/>
        <dbReference type="EC" id="1.3.1.22"/>
    </reaction>
</comment>
<evidence type="ECO:0000313" key="21">
    <source>
        <dbReference type="Proteomes" id="UP000261540"/>
    </source>
</evidence>
<evidence type="ECO:0000256" key="9">
    <source>
        <dbReference type="ARBA" id="ARBA00022928"/>
    </source>
</evidence>
<evidence type="ECO:0000256" key="15">
    <source>
        <dbReference type="ARBA" id="ARBA00048292"/>
    </source>
</evidence>
<comment type="catalytic activity">
    <reaction evidence="16">
        <text>androst-4-ene-3,17-dione + NADPH + H(+) = 5alpha-androstan-3,17-dione + NADP(+)</text>
        <dbReference type="Rhea" id="RHEA:50816"/>
        <dbReference type="ChEBI" id="CHEBI:15378"/>
        <dbReference type="ChEBI" id="CHEBI:15994"/>
        <dbReference type="ChEBI" id="CHEBI:16422"/>
        <dbReference type="ChEBI" id="CHEBI:57783"/>
        <dbReference type="ChEBI" id="CHEBI:58349"/>
    </reaction>
    <physiologicalReaction direction="left-to-right" evidence="16">
        <dbReference type="Rhea" id="RHEA:50817"/>
    </physiologicalReaction>
</comment>
<evidence type="ECO:0000256" key="1">
    <source>
        <dbReference type="ARBA" id="ARBA00004154"/>
    </source>
</evidence>
<feature type="domain" description="3-oxo-5-alpha-steroid 4-dehydrogenase C-terminal" evidence="19">
    <location>
        <begin position="118"/>
        <end position="265"/>
    </location>
</feature>
<dbReference type="GO" id="GO:0007548">
    <property type="term" value="P:sex differentiation"/>
    <property type="evidence" value="ECO:0007669"/>
    <property type="project" value="UniProtKB-KW"/>
</dbReference>
<dbReference type="PANTHER" id="PTHR10556:SF57">
    <property type="entry name" value="3-OXO-5-ALPHA-STEROID 4-DEHYDROGENASE 1"/>
    <property type="match status" value="1"/>
</dbReference>
<dbReference type="PANTHER" id="PTHR10556">
    <property type="entry name" value="3-OXO-5-ALPHA-STEROID 4-DEHYDROGENASE"/>
    <property type="match status" value="1"/>
</dbReference>
<evidence type="ECO:0000259" key="19">
    <source>
        <dbReference type="Pfam" id="PF02544"/>
    </source>
</evidence>
<evidence type="ECO:0000313" key="20">
    <source>
        <dbReference type="Ensembl" id="ENSPKIP00000008845.1"/>
    </source>
</evidence>
<feature type="transmembrane region" description="Helical" evidence="18">
    <location>
        <begin position="148"/>
        <end position="170"/>
    </location>
</feature>
<evidence type="ECO:0000256" key="6">
    <source>
        <dbReference type="ARBA" id="ARBA00022824"/>
    </source>
</evidence>
<evidence type="ECO:0000256" key="13">
    <source>
        <dbReference type="ARBA" id="ARBA00023136"/>
    </source>
</evidence>
<dbReference type="PIRSF" id="PIRSF015596">
    <property type="entry name" value="5_alpha-SR2"/>
    <property type="match status" value="1"/>
</dbReference>
<dbReference type="InterPro" id="IPR016636">
    <property type="entry name" value="3-oxo-5-alpha-steroid_4-DH"/>
</dbReference>
<comment type="catalytic activity">
    <reaction evidence="15">
        <text>5alpha-pregnane-3,20-dione + NADP(+) = progesterone + NADPH + H(+)</text>
        <dbReference type="Rhea" id="RHEA:21952"/>
        <dbReference type="ChEBI" id="CHEBI:15378"/>
        <dbReference type="ChEBI" id="CHEBI:17026"/>
        <dbReference type="ChEBI" id="CHEBI:28952"/>
        <dbReference type="ChEBI" id="CHEBI:57783"/>
        <dbReference type="ChEBI" id="CHEBI:58349"/>
        <dbReference type="EC" id="1.3.1.22"/>
    </reaction>
    <physiologicalReaction direction="right-to-left" evidence="15">
        <dbReference type="Rhea" id="RHEA:21954"/>
    </physiologicalReaction>
</comment>
<feature type="transmembrane region" description="Helical" evidence="18">
    <location>
        <begin position="117"/>
        <end position="136"/>
    </location>
</feature>
<evidence type="ECO:0000256" key="4">
    <source>
        <dbReference type="ARBA" id="ARBA00022692"/>
    </source>
</evidence>
<evidence type="ECO:0000256" key="14">
    <source>
        <dbReference type="ARBA" id="ARBA00037789"/>
    </source>
</evidence>
<keyword evidence="5" id="KW-0221">Differentiation</keyword>
<keyword evidence="21" id="KW-1185">Reference proteome</keyword>
<feature type="transmembrane region" description="Helical" evidence="18">
    <location>
        <begin position="59"/>
        <end position="80"/>
    </location>
</feature>
<dbReference type="GeneTree" id="ENSGT00950000182886"/>
<dbReference type="PROSITE" id="PS50244">
    <property type="entry name" value="S5A_REDUCTASE"/>
    <property type="match status" value="1"/>
</dbReference>
<keyword evidence="13 18" id="KW-0472">Membrane</keyword>
<keyword evidence="9" id="KW-0726">Sexual differentiation</keyword>
<sequence>MMNLLHGLLVSEAEEMRLLELMSYAMLLMAAVTFFSLLFEDVPYGRYASRKYGFPVGAKFAWFVQELPALLIPLFLLLGTSASKLDRLPNRLLLVMYFCHYLQRCLIYPFLIRGGKGTPFVSFLLAFVFCVYNGYLQGRYLSHYADYPAGWVTHPAFVSGSIMWLVGFLINLHSDHILRNLRKPGETGYKIPPGGLFEYVSGANFLGEIVEWAGFACAGCSVHSASFAVFTLVVLSSRAAAHHRWYLEKFEDYPKGRKALVPFLY</sequence>
<feature type="transmembrane region" description="Helical" evidence="18">
    <location>
        <begin position="21"/>
        <end position="39"/>
    </location>
</feature>
<keyword evidence="6" id="KW-0256">Endoplasmic reticulum</keyword>
<evidence type="ECO:0000256" key="5">
    <source>
        <dbReference type="ARBA" id="ARBA00022782"/>
    </source>
</evidence>
<dbReference type="InterPro" id="IPR039357">
    <property type="entry name" value="SRD5A/TECR"/>
</dbReference>
<organism evidence="20 21">
    <name type="scientific">Paramormyrops kingsleyae</name>
    <dbReference type="NCBI Taxonomy" id="1676925"/>
    <lineage>
        <taxon>Eukaryota</taxon>
        <taxon>Metazoa</taxon>
        <taxon>Chordata</taxon>
        <taxon>Craniata</taxon>
        <taxon>Vertebrata</taxon>
        <taxon>Euteleostomi</taxon>
        <taxon>Actinopterygii</taxon>
        <taxon>Neopterygii</taxon>
        <taxon>Teleostei</taxon>
        <taxon>Osteoglossocephala</taxon>
        <taxon>Osteoglossomorpha</taxon>
        <taxon>Osteoglossiformes</taxon>
        <taxon>Mormyridae</taxon>
        <taxon>Paramormyrops</taxon>
    </lineage>
</organism>
<dbReference type="KEGG" id="pki:111852637"/>